<organism evidence="2 3">
    <name type="scientific">Pyrocoelia pectoralis</name>
    <dbReference type="NCBI Taxonomy" id="417401"/>
    <lineage>
        <taxon>Eukaryota</taxon>
        <taxon>Metazoa</taxon>
        <taxon>Ecdysozoa</taxon>
        <taxon>Arthropoda</taxon>
        <taxon>Hexapoda</taxon>
        <taxon>Insecta</taxon>
        <taxon>Pterygota</taxon>
        <taxon>Neoptera</taxon>
        <taxon>Endopterygota</taxon>
        <taxon>Coleoptera</taxon>
        <taxon>Polyphaga</taxon>
        <taxon>Elateriformia</taxon>
        <taxon>Elateroidea</taxon>
        <taxon>Lampyridae</taxon>
        <taxon>Lampyrinae</taxon>
        <taxon>Pyrocoelia</taxon>
    </lineage>
</organism>
<evidence type="ECO:0008006" key="4">
    <source>
        <dbReference type="Google" id="ProtNLM"/>
    </source>
</evidence>
<sequence>MVFMDNNTKKVIQSASQGNFGFVYNSVLANSSLQKSNIATNIIIECCRVFTGKNTSLKIVDDDLLKLLNTCVRYIDKLSVDHCLSYLRAIFYIFKYCFEKDKLDIVLQLKEIVINTFITLENDELKKIYNSIWSLFHNAVLKMSKSSQFDKNDPVYFQLCLYTLKVYSRLHPNHLTITNMGCNYFRVARCYSCNVMLQCKYYLALFHFLKEVEVKIEVQHLFVACLKILGIVIKNLFRQNELGNIQSFIEQFRLFIEVVVEKKNLELLNVLSSSSELIVEFSSTSNSGKLIQNLKECVRSLKCHYEKYKKSIELQYTCNLVYGIFKMLFDYFTEVIPSVWKLNMDESAHLALYNLLGTISHITSENKFACQMCNGHCDVDTNIDFATNVMVLIGSFTKFSIQHEVTITNSMSNQTLWFLEHSCKNINILKNKNCSNWKSLWAEVGILIYNIAVKLYFLKHTEAQKYFILLLRNLITLEGTFSSEIFKIDALEVSLNCLIEINMGCLNFNRALLFCSIHLLLRPDSHRLLFKQWVIIKSQEKQSEISTCTFQEITIRRILKENRNEILSICEHLEQYLQPRVIIKLLLLELTSYKNIWPSRVPMLSVFKEIYENCDLLTTVKVLINVWGNSMSSAHTDLFELLSTIIQRFEEDIEKFPNDVHHQMYFAQLCVMKYYSLITEVRQKNLNDMSNLTTLNNEKQSGNSNDSSDLVPSYTHLKINEQMEIMKYLIRALDVYDMHIPTSTSVSLIEFLKEYDVFNVIENIGFEFRLYCNLLQSARAWFLCLRISKLLHHNLYTLKSIGFLIENSFYNSNISELLAEADLIIKNLSNIKTAECYNILVTFYINKSIMLLNNQQIKDGYLNYEIALKWFQEIKEKEDQILNARLEFLNIQYLLMPCSFTLKNHADNALGNLSQPYIVILNYFQLFLVSGYASSYGLSLLFEVNCMIIYNYKWMYLPRELRCYSRDLVVLAQKLVIPLRTATILCYLAHADLQSSRINDCQVKLAGLLNILCLDDCKYSISKVQVTGNNGETTDETEVTELTDRFSEILLDCPKINEDFALTGSPLLTKTFSSTTILSHSDECQCYYCLSIEYQKLSLDVMHLEALSNLSSNDERTTKSCFKKVMQFHQRLCINNSVYIEKLCNTIPANIFFDAKDILEESHSALLLDYAKYLVRKNNLLKAKEVIENLMNVISTKMYFNPYLFNEIHLEFVTLLLQNIEYKENVKVKSNKDTLTVDFNDQCVKTPENNQSKVVFYKSYSPNPESPPKRVWKRIKCDFTEDEQPIKNTSSETLLPILTPVCSREALVATNLTTAKKVEVLKGISVHVTDTNVNLNDNSVIQLSPNAYTPNAIKASAGLKTRTKLLTNKLKLAAAQRSKQNVFENEFVKDDIKQDEGKSNVCKNLMSELCAVEKKPTYKKKQSKEGRNDRPSRVTRANSKAKM</sequence>
<accession>A0AAN7VUB9</accession>
<comment type="caution">
    <text evidence="2">The sequence shown here is derived from an EMBL/GenBank/DDBJ whole genome shotgun (WGS) entry which is preliminary data.</text>
</comment>
<reference evidence="2 3" key="1">
    <citation type="journal article" date="2024" name="Insects">
        <title>An Improved Chromosome-Level Genome Assembly of the Firefly Pyrocoelia pectoralis.</title>
        <authorList>
            <person name="Fu X."/>
            <person name="Meyer-Rochow V.B."/>
            <person name="Ballantyne L."/>
            <person name="Zhu X."/>
        </authorList>
    </citation>
    <scope>NUCLEOTIDE SEQUENCE [LARGE SCALE GENOMIC DNA]</scope>
    <source>
        <strain evidence="2">XCY_ONT2</strain>
    </source>
</reference>
<evidence type="ECO:0000256" key="1">
    <source>
        <dbReference type="SAM" id="MobiDB-lite"/>
    </source>
</evidence>
<feature type="region of interest" description="Disordered" evidence="1">
    <location>
        <begin position="1416"/>
        <end position="1443"/>
    </location>
</feature>
<evidence type="ECO:0000313" key="2">
    <source>
        <dbReference type="EMBL" id="KAK5650206.1"/>
    </source>
</evidence>
<gene>
    <name evidence="2" type="ORF">RI129_001235</name>
</gene>
<dbReference type="EMBL" id="JAVRBK010000001">
    <property type="protein sequence ID" value="KAK5650206.1"/>
    <property type="molecule type" value="Genomic_DNA"/>
</dbReference>
<feature type="compositionally biased region" description="Basic and acidic residues" evidence="1">
    <location>
        <begin position="1423"/>
        <end position="1432"/>
    </location>
</feature>
<proteinExistence type="predicted"/>
<evidence type="ECO:0000313" key="3">
    <source>
        <dbReference type="Proteomes" id="UP001329430"/>
    </source>
</evidence>
<name>A0AAN7VUB9_9COLE</name>
<keyword evidence="3" id="KW-1185">Reference proteome</keyword>
<protein>
    <recommendedName>
        <fullName evidence="4">Separase</fullName>
    </recommendedName>
</protein>
<dbReference type="Proteomes" id="UP001329430">
    <property type="component" value="Chromosome 1"/>
</dbReference>